<dbReference type="eggNOG" id="arCOG01354">
    <property type="taxonomic scope" value="Archaea"/>
</dbReference>
<dbReference type="RefSeq" id="WP_012609003.1">
    <property type="nucleotide sequence ID" value="NC_011766.1"/>
</dbReference>
<name>B8D6D1_DESA1</name>
<dbReference type="NCBIfam" id="NF011470">
    <property type="entry name" value="PRK14887.1"/>
    <property type="match status" value="1"/>
</dbReference>
<protein>
    <submittedName>
        <fullName evidence="1">Uncharacterized protein</fullName>
    </submittedName>
</protein>
<proteinExistence type="predicted"/>
<evidence type="ECO:0000313" key="1">
    <source>
        <dbReference type="EMBL" id="ACL11662.1"/>
    </source>
</evidence>
<reference evidence="1 2" key="1">
    <citation type="journal article" date="2009" name="J. Bacteriol.">
        <title>Complete genome sequence of the anaerobic, protein-degrading hyperthermophilic crenarchaeon Desulfurococcus kamchatkensis.</title>
        <authorList>
            <person name="Ravin N.V."/>
            <person name="Mardanov A.V."/>
            <person name="Beletsky A.V."/>
            <person name="Kublanov I.V."/>
            <person name="Kolganova T.V."/>
            <person name="Lebedinsky A.V."/>
            <person name="Chernyh N.A."/>
            <person name="Bonch-Osmolovskaya E.A."/>
            <person name="Skryabin K.G."/>
        </authorList>
    </citation>
    <scope>NUCLEOTIDE SEQUENCE [LARGE SCALE GENOMIC DNA]</scope>
    <source>
        <strain evidence="2">DSM 18924 / JCM 16383 / VKM B-2413 / 1221n</strain>
    </source>
</reference>
<dbReference type="AlphaFoldDB" id="B8D6D1"/>
<accession>B8D6D1</accession>
<gene>
    <name evidence="1" type="ordered locus">DKAM_1336</name>
</gene>
<dbReference type="STRING" id="490899.DKAM_1336"/>
<sequence>MCSQVAYPCGKIVVKGSKQYINAVHASLHPDNTKPAPRMKINEVLEEDTYVIEICVSNNLLDAVRSLCSTIDELLGLLEVIDSIEVYSSMGSGFMKSNTSMNSVN</sequence>
<evidence type="ECO:0000313" key="2">
    <source>
        <dbReference type="Proteomes" id="UP000006903"/>
    </source>
</evidence>
<dbReference type="Proteomes" id="UP000006903">
    <property type="component" value="Chromosome"/>
</dbReference>
<dbReference type="HOGENOM" id="CLU_176727_0_0_2"/>
<dbReference type="EMBL" id="CP001140">
    <property type="protein sequence ID" value="ACL11662.1"/>
    <property type="molecule type" value="Genomic_DNA"/>
</dbReference>
<dbReference type="KEGG" id="dka:DKAM_1336"/>
<dbReference type="GeneID" id="7171386"/>
<organism evidence="1 2">
    <name type="scientific">Desulfurococcus amylolyticus (strain DSM 18924 / JCM 16383 / VKM B-2413 / 1221n)</name>
    <name type="common">Desulfurococcus kamchatkensis</name>
    <dbReference type="NCBI Taxonomy" id="490899"/>
    <lineage>
        <taxon>Archaea</taxon>
        <taxon>Thermoproteota</taxon>
        <taxon>Thermoprotei</taxon>
        <taxon>Desulfurococcales</taxon>
        <taxon>Desulfurococcaceae</taxon>
        <taxon>Desulfurococcus</taxon>
    </lineage>
</organism>